<accession>A0ABR5ZQ85</accession>
<evidence type="ECO:0000313" key="1">
    <source>
        <dbReference type="EMBL" id="MBA5726484.1"/>
    </source>
</evidence>
<dbReference type="Proteomes" id="UP000765338">
    <property type="component" value="Unassembled WGS sequence"/>
</dbReference>
<proteinExistence type="predicted"/>
<keyword evidence="2" id="KW-1185">Reference proteome</keyword>
<evidence type="ECO:0000313" key="2">
    <source>
        <dbReference type="Proteomes" id="UP000765338"/>
    </source>
</evidence>
<comment type="caution">
    <text evidence="1">The sequence shown here is derived from an EMBL/GenBank/DDBJ whole genome shotgun (WGS) entry which is preliminary data.</text>
</comment>
<sequence>MIVFNENRVDLFEEFRNILERTNERLNECAKYKGEYFIKRNAQLLEEDVADSLKEQSLGTSFENTIEIISGQRFPDIIARQCYGVEVKSSKDDKWITLGGSVNESTRVKGIEKIFLIFGKLTDPVEFRMRSYEECLSEVVVTHFPRYKIDMNLENGQTIFDKMGTTYDEIRQPPNETVHKIVNFYKKKLREGESLWWTGSHVNPEEDTSAPMTVRLSGKLSKEERAGFIEKGFAFFPSIFSSKSTKYERFFLWLATNHGVLATRDFFTAGGRGIVQGKAGHEFFDVPQKLIQLHDHWLTVASLIVEANADFLCETWGVEKIEPDRIRQWKGMVSENFSREYEQVGLFLDDLIFG</sequence>
<reference evidence="1 2" key="1">
    <citation type="submission" date="2017-10" db="EMBL/GenBank/DDBJ databases">
        <authorList>
            <person name="Jakob F."/>
        </authorList>
    </citation>
    <scope>NUCLEOTIDE SEQUENCE [LARGE SCALE GENOMIC DNA]</scope>
    <source>
        <strain evidence="1 2">TMW 2.1889</strain>
    </source>
</reference>
<organism evidence="1 2">
    <name type="scientific">Bombella mellum</name>
    <dbReference type="NCBI Taxonomy" id="2039288"/>
    <lineage>
        <taxon>Bacteria</taxon>
        <taxon>Pseudomonadati</taxon>
        <taxon>Pseudomonadota</taxon>
        <taxon>Alphaproteobacteria</taxon>
        <taxon>Acetobacterales</taxon>
        <taxon>Acetobacteraceae</taxon>
        <taxon>Bombella</taxon>
    </lineage>
</organism>
<dbReference type="EMBL" id="PDLY01000001">
    <property type="protein sequence ID" value="MBA5726484.1"/>
    <property type="molecule type" value="Genomic_DNA"/>
</dbReference>
<dbReference type="RefSeq" id="WP_182040110.1">
    <property type="nucleotide sequence ID" value="NZ_PDLY01000001.1"/>
</dbReference>
<gene>
    <name evidence="1" type="ORF">CPA56_00535</name>
</gene>
<name>A0ABR5ZQ85_9PROT</name>
<protein>
    <submittedName>
        <fullName evidence="1">Uncharacterized protein</fullName>
    </submittedName>
</protein>